<evidence type="ECO:0000256" key="8">
    <source>
        <dbReference type="ARBA" id="ARBA00022741"/>
    </source>
</evidence>
<comment type="subcellular location">
    <subcellularLocation>
        <location evidence="1">Cytoplasm</location>
        <location evidence="1">Cytosol</location>
    </subcellularLocation>
</comment>
<keyword evidence="20" id="KW-1185">Reference proteome</keyword>
<dbReference type="GO" id="GO:0005524">
    <property type="term" value="F:ATP binding"/>
    <property type="evidence" value="ECO:0007669"/>
    <property type="project" value="UniProtKB-KW"/>
</dbReference>
<feature type="binding site" evidence="18">
    <location>
        <position position="182"/>
    </location>
    <ligand>
        <name>substrate</name>
    </ligand>
</feature>
<dbReference type="GO" id="GO:0004631">
    <property type="term" value="F:phosphomevalonate kinase activity"/>
    <property type="evidence" value="ECO:0007669"/>
    <property type="project" value="UniProtKB-EC"/>
</dbReference>
<evidence type="ECO:0000256" key="1">
    <source>
        <dbReference type="ARBA" id="ARBA00004514"/>
    </source>
</evidence>
<keyword evidence="11 18" id="KW-0067">ATP-binding</keyword>
<keyword evidence="14" id="KW-0443">Lipid metabolism</keyword>
<dbReference type="InterPro" id="IPR005919">
    <property type="entry name" value="Pmev_kin_anim"/>
</dbReference>
<reference evidence="19" key="1">
    <citation type="submission" date="2022-12" db="EMBL/GenBank/DDBJ databases">
        <title>Chromosome-level genome assembly of the bean flower thrips Megalurothrips usitatus.</title>
        <authorList>
            <person name="Ma L."/>
            <person name="Liu Q."/>
            <person name="Li H."/>
            <person name="Cai W."/>
        </authorList>
    </citation>
    <scope>NUCLEOTIDE SEQUENCE</scope>
    <source>
        <strain evidence="19">Cailab_2022a</strain>
    </source>
</reference>
<keyword evidence="4" id="KW-0963">Cytoplasm</keyword>
<keyword evidence="7" id="KW-0808">Transferase</keyword>
<keyword evidence="15" id="KW-1207">Sterol metabolism</keyword>
<keyword evidence="13" id="KW-0756">Sterol biosynthesis</keyword>
<keyword evidence="10" id="KW-0152">Cholesterol biosynthesis</keyword>
<dbReference type="PANTHER" id="PTHR13101">
    <property type="entry name" value="PHOSPHOMEVALONATE KINASE"/>
    <property type="match status" value="1"/>
</dbReference>
<comment type="pathway">
    <text evidence="2">Isoprenoid biosynthesis; isopentenyl diphosphate biosynthesis via mevalonate pathway; isopentenyl diphosphate from (R)-mevalonate: step 2/3.</text>
</comment>
<dbReference type="AlphaFoldDB" id="A0AAV7Y313"/>
<evidence type="ECO:0000256" key="17">
    <source>
        <dbReference type="ARBA" id="ARBA00034549"/>
    </source>
</evidence>
<evidence type="ECO:0000313" key="20">
    <source>
        <dbReference type="Proteomes" id="UP001075354"/>
    </source>
</evidence>
<dbReference type="Pfam" id="PF04275">
    <property type="entry name" value="P-mevalo_kinase"/>
    <property type="match status" value="1"/>
</dbReference>
<sequence length="206" mass="23581">MSSEMEAAPGGRGGVYPKRVLLFSGKRKCGKDYITDLLLERIGSKDAVIIKISSPIKSHWAEEKGLDLKQLMSADEYKERYRQEMILWSEAIRDKDPGCFCRKAVVMYKAQEKPVWIVSDIRRQTDIAWFTQEYGETVRTIRVAAEEDVRVKRGYVFTSGIDDKASECDLDKVGNWHWMINNNGSAEELEKLLDPLIEDIRSALAE</sequence>
<evidence type="ECO:0000256" key="9">
    <source>
        <dbReference type="ARBA" id="ARBA00022777"/>
    </source>
</evidence>
<keyword evidence="12" id="KW-0752">Steroid biosynthesis</keyword>
<dbReference type="Proteomes" id="UP001075354">
    <property type="component" value="Chromosome 1"/>
</dbReference>
<evidence type="ECO:0000256" key="13">
    <source>
        <dbReference type="ARBA" id="ARBA00023011"/>
    </source>
</evidence>
<dbReference type="FunFam" id="3.40.50.300:FF:001026">
    <property type="entry name" value="Phosphomevalonate kinase"/>
    <property type="match status" value="1"/>
</dbReference>
<protein>
    <recommendedName>
        <fullName evidence="17">Phosphomevalonate kinase</fullName>
        <ecNumber evidence="3">2.7.4.2</ecNumber>
    </recommendedName>
</protein>
<proteinExistence type="predicted"/>
<keyword evidence="8 18" id="KW-0547">Nucleotide-binding</keyword>
<dbReference type="GO" id="GO:0019287">
    <property type="term" value="P:isopentenyl diphosphate biosynthetic process, mevalonate pathway"/>
    <property type="evidence" value="ECO:0007669"/>
    <property type="project" value="TreeGrafter"/>
</dbReference>
<evidence type="ECO:0000256" key="4">
    <source>
        <dbReference type="ARBA" id="ARBA00022490"/>
    </source>
</evidence>
<evidence type="ECO:0000256" key="14">
    <source>
        <dbReference type="ARBA" id="ARBA00023098"/>
    </source>
</evidence>
<keyword evidence="6" id="KW-0153">Cholesterol metabolism</keyword>
<evidence type="ECO:0000256" key="12">
    <source>
        <dbReference type="ARBA" id="ARBA00022955"/>
    </source>
</evidence>
<dbReference type="PANTHER" id="PTHR13101:SF1">
    <property type="entry name" value="PHOSPHOMEVALONATE KINASE"/>
    <property type="match status" value="1"/>
</dbReference>
<accession>A0AAV7Y313</accession>
<organism evidence="19 20">
    <name type="scientific">Megalurothrips usitatus</name>
    <name type="common">bean blossom thrips</name>
    <dbReference type="NCBI Taxonomy" id="439358"/>
    <lineage>
        <taxon>Eukaryota</taxon>
        <taxon>Metazoa</taxon>
        <taxon>Ecdysozoa</taxon>
        <taxon>Arthropoda</taxon>
        <taxon>Hexapoda</taxon>
        <taxon>Insecta</taxon>
        <taxon>Pterygota</taxon>
        <taxon>Neoptera</taxon>
        <taxon>Paraneoptera</taxon>
        <taxon>Thysanoptera</taxon>
        <taxon>Terebrantia</taxon>
        <taxon>Thripoidea</taxon>
        <taxon>Thripidae</taxon>
        <taxon>Megalurothrips</taxon>
    </lineage>
</organism>
<evidence type="ECO:0000256" key="6">
    <source>
        <dbReference type="ARBA" id="ARBA00022548"/>
    </source>
</evidence>
<gene>
    <name evidence="19" type="ORF">ONE63_000630</name>
</gene>
<keyword evidence="16" id="KW-0753">Steroid metabolism</keyword>
<evidence type="ECO:0000256" key="5">
    <source>
        <dbReference type="ARBA" id="ARBA00022516"/>
    </source>
</evidence>
<dbReference type="EC" id="2.7.4.2" evidence="3"/>
<dbReference type="EMBL" id="JAPTSV010000001">
    <property type="protein sequence ID" value="KAJ1531995.1"/>
    <property type="molecule type" value="Genomic_DNA"/>
</dbReference>
<dbReference type="NCBIfam" id="TIGR01223">
    <property type="entry name" value="Pmev_kin_anim"/>
    <property type="match status" value="1"/>
</dbReference>
<dbReference type="InterPro" id="IPR027417">
    <property type="entry name" value="P-loop_NTPase"/>
</dbReference>
<dbReference type="GO" id="GO:0005829">
    <property type="term" value="C:cytosol"/>
    <property type="evidence" value="ECO:0007669"/>
    <property type="project" value="UniProtKB-SubCell"/>
</dbReference>
<feature type="binding site" evidence="18">
    <location>
        <begin position="26"/>
        <end position="32"/>
    </location>
    <ligand>
        <name>ATP</name>
        <dbReference type="ChEBI" id="CHEBI:30616"/>
    </ligand>
</feature>
<evidence type="ECO:0000256" key="15">
    <source>
        <dbReference type="ARBA" id="ARBA00023166"/>
    </source>
</evidence>
<evidence type="ECO:0000256" key="18">
    <source>
        <dbReference type="PIRSR" id="PIRSR036639-1"/>
    </source>
</evidence>
<dbReference type="GO" id="GO:0006695">
    <property type="term" value="P:cholesterol biosynthetic process"/>
    <property type="evidence" value="ECO:0007669"/>
    <property type="project" value="UniProtKB-KW"/>
</dbReference>
<dbReference type="Gene3D" id="3.40.50.300">
    <property type="entry name" value="P-loop containing nucleotide triphosphate hydrolases"/>
    <property type="match status" value="1"/>
</dbReference>
<comment type="caution">
    <text evidence="19">The sequence shown here is derived from an EMBL/GenBank/DDBJ whole genome shotgun (WGS) entry which is preliminary data.</text>
</comment>
<feature type="binding site" evidence="18">
    <location>
        <position position="153"/>
    </location>
    <ligand>
        <name>ATP</name>
        <dbReference type="ChEBI" id="CHEBI:30616"/>
    </ligand>
</feature>
<evidence type="ECO:0000256" key="3">
    <source>
        <dbReference type="ARBA" id="ARBA00012958"/>
    </source>
</evidence>
<dbReference type="SUPFAM" id="SSF52540">
    <property type="entry name" value="P-loop containing nucleoside triphosphate hydrolases"/>
    <property type="match status" value="1"/>
</dbReference>
<evidence type="ECO:0000256" key="10">
    <source>
        <dbReference type="ARBA" id="ARBA00022778"/>
    </source>
</evidence>
<keyword evidence="5" id="KW-0444">Lipid biosynthesis</keyword>
<evidence type="ECO:0000256" key="2">
    <source>
        <dbReference type="ARBA" id="ARBA00005017"/>
    </source>
</evidence>
<name>A0AAV7Y313_9NEOP</name>
<evidence type="ECO:0000256" key="7">
    <source>
        <dbReference type="ARBA" id="ARBA00022679"/>
    </source>
</evidence>
<evidence type="ECO:0000313" key="19">
    <source>
        <dbReference type="EMBL" id="KAJ1531995.1"/>
    </source>
</evidence>
<dbReference type="PIRSF" id="PIRSF036639">
    <property type="entry name" value="PMK_anim"/>
    <property type="match status" value="1"/>
</dbReference>
<evidence type="ECO:0000256" key="16">
    <source>
        <dbReference type="ARBA" id="ARBA00023221"/>
    </source>
</evidence>
<evidence type="ECO:0000256" key="11">
    <source>
        <dbReference type="ARBA" id="ARBA00022840"/>
    </source>
</evidence>
<keyword evidence="9" id="KW-0418">Kinase</keyword>